<gene>
    <name evidence="2" type="ORF">DC487_03460</name>
</gene>
<name>A0A2T8HML3_9SPHI</name>
<evidence type="ECO:0000313" key="3">
    <source>
        <dbReference type="Proteomes" id="UP000245627"/>
    </source>
</evidence>
<reference evidence="2 3" key="1">
    <citation type="submission" date="2018-04" db="EMBL/GenBank/DDBJ databases">
        <title>Sphingobacterium cortibacter sp. nov.</title>
        <authorList>
            <person name="Li Y."/>
        </authorList>
    </citation>
    <scope>NUCLEOTIDE SEQUENCE [LARGE SCALE GENOMIC DNA]</scope>
    <source>
        <strain evidence="2 3">2c-3</strain>
    </source>
</reference>
<feature type="chain" id="PRO_5015481408" evidence="1">
    <location>
        <begin position="28"/>
        <end position="189"/>
    </location>
</feature>
<evidence type="ECO:0000256" key="1">
    <source>
        <dbReference type="SAM" id="SignalP"/>
    </source>
</evidence>
<organism evidence="2 3">
    <name type="scientific">Sphingobacterium corticibacter</name>
    <dbReference type="NCBI Taxonomy" id="2171749"/>
    <lineage>
        <taxon>Bacteria</taxon>
        <taxon>Pseudomonadati</taxon>
        <taxon>Bacteroidota</taxon>
        <taxon>Sphingobacteriia</taxon>
        <taxon>Sphingobacteriales</taxon>
        <taxon>Sphingobacteriaceae</taxon>
        <taxon>Sphingobacterium</taxon>
    </lineage>
</organism>
<accession>A0A2T8HML3</accession>
<dbReference type="AlphaFoldDB" id="A0A2T8HML3"/>
<evidence type="ECO:0000313" key="2">
    <source>
        <dbReference type="EMBL" id="PVH26681.1"/>
    </source>
</evidence>
<dbReference type="EMBL" id="QDKG01000001">
    <property type="protein sequence ID" value="PVH26681.1"/>
    <property type="molecule type" value="Genomic_DNA"/>
</dbReference>
<keyword evidence="3" id="KW-1185">Reference proteome</keyword>
<sequence>MYWYNTKSMLSISIALLCSVLLLNSCAESDATNASENAAEYYAVHSFFKKEVDSLQHNNPIVQKTVGKDDDQETKVMHIKDWKAELGAFLSIDLSKAAYQDMYEVDSTAQQIIYTAKSDEVDIQSLSIDFDAAGQLSAMKVVRNESNFLYQNKEQLSYVRGKEYSIFKEQHILLLGTNKYQIVSNFNTK</sequence>
<comment type="caution">
    <text evidence="2">The sequence shown here is derived from an EMBL/GenBank/DDBJ whole genome shotgun (WGS) entry which is preliminary data.</text>
</comment>
<dbReference type="Proteomes" id="UP000245627">
    <property type="component" value="Unassembled WGS sequence"/>
</dbReference>
<protein>
    <submittedName>
        <fullName evidence="2">Uncharacterized protein</fullName>
    </submittedName>
</protein>
<proteinExistence type="predicted"/>
<keyword evidence="1" id="KW-0732">Signal</keyword>
<feature type="signal peptide" evidence="1">
    <location>
        <begin position="1"/>
        <end position="27"/>
    </location>
</feature>